<dbReference type="InterPro" id="IPR017452">
    <property type="entry name" value="GPCR_Rhodpsn_7TM"/>
</dbReference>
<feature type="domain" description="G-protein coupled receptors family 1 profile" evidence="7">
    <location>
        <begin position="1"/>
        <end position="62"/>
    </location>
</feature>
<protein>
    <recommendedName>
        <fullName evidence="7">G-protein coupled receptors family 1 profile domain-containing protein</fullName>
    </recommendedName>
</protein>
<evidence type="ECO:0000256" key="5">
    <source>
        <dbReference type="ARBA" id="ARBA00023136"/>
    </source>
</evidence>
<evidence type="ECO:0000256" key="2">
    <source>
        <dbReference type="ARBA" id="ARBA00010663"/>
    </source>
</evidence>
<evidence type="ECO:0000256" key="6">
    <source>
        <dbReference type="SAM" id="Phobius"/>
    </source>
</evidence>
<dbReference type="GO" id="GO:0016020">
    <property type="term" value="C:membrane"/>
    <property type="evidence" value="ECO:0007669"/>
    <property type="project" value="UniProtKB-SubCell"/>
</dbReference>
<feature type="transmembrane region" description="Helical" evidence="6">
    <location>
        <begin position="33"/>
        <end position="56"/>
    </location>
</feature>
<dbReference type="InterPro" id="IPR000276">
    <property type="entry name" value="GPCR_Rhodpsn"/>
</dbReference>
<evidence type="ECO:0000256" key="3">
    <source>
        <dbReference type="ARBA" id="ARBA00022692"/>
    </source>
</evidence>
<keyword evidence="5 6" id="KW-0472">Membrane</keyword>
<reference evidence="8 9" key="1">
    <citation type="journal article" date="2014" name="Nat. Commun.">
        <title>Molecular traces of alternative social organization in a termite genome.</title>
        <authorList>
            <person name="Terrapon N."/>
            <person name="Li C."/>
            <person name="Robertson H.M."/>
            <person name="Ji L."/>
            <person name="Meng X."/>
            <person name="Booth W."/>
            <person name="Chen Z."/>
            <person name="Childers C.P."/>
            <person name="Glastad K.M."/>
            <person name="Gokhale K."/>
            <person name="Gowin J."/>
            <person name="Gronenberg W."/>
            <person name="Hermansen R.A."/>
            <person name="Hu H."/>
            <person name="Hunt B.G."/>
            <person name="Huylmans A.K."/>
            <person name="Khalil S.M."/>
            <person name="Mitchell R.D."/>
            <person name="Munoz-Torres M.C."/>
            <person name="Mustard J.A."/>
            <person name="Pan H."/>
            <person name="Reese J.T."/>
            <person name="Scharf M.E."/>
            <person name="Sun F."/>
            <person name="Vogel H."/>
            <person name="Xiao J."/>
            <person name="Yang W."/>
            <person name="Yang Z."/>
            <person name="Yang Z."/>
            <person name="Zhou J."/>
            <person name="Zhu J."/>
            <person name="Brent C.S."/>
            <person name="Elsik C.G."/>
            <person name="Goodisman M.A."/>
            <person name="Liberles D.A."/>
            <person name="Roe R.M."/>
            <person name="Vargo E.L."/>
            <person name="Vilcinskas A."/>
            <person name="Wang J."/>
            <person name="Bornberg-Bauer E."/>
            <person name="Korb J."/>
            <person name="Zhang G."/>
            <person name="Liebig J."/>
        </authorList>
    </citation>
    <scope>NUCLEOTIDE SEQUENCE [LARGE SCALE GENOMIC DNA]</scope>
    <source>
        <tissue evidence="8">Whole organism</tissue>
    </source>
</reference>
<dbReference type="STRING" id="136037.A0A067QKX4"/>
<comment type="subcellular location">
    <subcellularLocation>
        <location evidence="1">Membrane</location>
    </subcellularLocation>
</comment>
<sequence length="62" mass="6805">MSVAVTAITLSIISVERFLAIVWSINTRMPKKITLLMIISFWVAGFAIGVPSAVNFSTIIHK</sequence>
<evidence type="ECO:0000259" key="7">
    <source>
        <dbReference type="PROSITE" id="PS50262"/>
    </source>
</evidence>
<dbReference type="AlphaFoldDB" id="A0A067QKX4"/>
<dbReference type="Gene3D" id="1.20.1070.10">
    <property type="entry name" value="Rhodopsin 7-helix transmembrane proteins"/>
    <property type="match status" value="1"/>
</dbReference>
<organism evidence="8 9">
    <name type="scientific">Zootermopsis nevadensis</name>
    <name type="common">Dampwood termite</name>
    <dbReference type="NCBI Taxonomy" id="136037"/>
    <lineage>
        <taxon>Eukaryota</taxon>
        <taxon>Metazoa</taxon>
        <taxon>Ecdysozoa</taxon>
        <taxon>Arthropoda</taxon>
        <taxon>Hexapoda</taxon>
        <taxon>Insecta</taxon>
        <taxon>Pterygota</taxon>
        <taxon>Neoptera</taxon>
        <taxon>Polyneoptera</taxon>
        <taxon>Dictyoptera</taxon>
        <taxon>Blattodea</taxon>
        <taxon>Blattoidea</taxon>
        <taxon>Termitoidae</taxon>
        <taxon>Termopsidae</taxon>
        <taxon>Zootermopsis</taxon>
    </lineage>
</organism>
<gene>
    <name evidence="8" type="ORF">L798_00771</name>
</gene>
<dbReference type="PROSITE" id="PS00237">
    <property type="entry name" value="G_PROTEIN_RECEP_F1_1"/>
    <property type="match status" value="1"/>
</dbReference>
<keyword evidence="4 6" id="KW-1133">Transmembrane helix</keyword>
<keyword evidence="9" id="KW-1185">Reference proteome</keyword>
<dbReference type="InParanoid" id="A0A067QKX4"/>
<proteinExistence type="inferred from homology"/>
<dbReference type="SUPFAM" id="SSF81321">
    <property type="entry name" value="Family A G protein-coupled receptor-like"/>
    <property type="match status" value="1"/>
</dbReference>
<comment type="similarity">
    <text evidence="2">Belongs to the G-protein coupled receptor 1 family.</text>
</comment>
<evidence type="ECO:0000256" key="4">
    <source>
        <dbReference type="ARBA" id="ARBA00022989"/>
    </source>
</evidence>
<dbReference type="EMBL" id="KK853233">
    <property type="protein sequence ID" value="KDR09605.1"/>
    <property type="molecule type" value="Genomic_DNA"/>
</dbReference>
<name>A0A067QKX4_ZOONE</name>
<evidence type="ECO:0000256" key="1">
    <source>
        <dbReference type="ARBA" id="ARBA00004370"/>
    </source>
</evidence>
<dbReference type="Proteomes" id="UP000027135">
    <property type="component" value="Unassembled WGS sequence"/>
</dbReference>
<evidence type="ECO:0000313" key="8">
    <source>
        <dbReference type="EMBL" id="KDR09605.1"/>
    </source>
</evidence>
<accession>A0A067QKX4</accession>
<dbReference type="Pfam" id="PF00001">
    <property type="entry name" value="7tm_1"/>
    <property type="match status" value="1"/>
</dbReference>
<evidence type="ECO:0000313" key="9">
    <source>
        <dbReference type="Proteomes" id="UP000027135"/>
    </source>
</evidence>
<dbReference type="GO" id="GO:0004930">
    <property type="term" value="F:G protein-coupled receptor activity"/>
    <property type="evidence" value="ECO:0007669"/>
    <property type="project" value="InterPro"/>
</dbReference>
<dbReference type="PROSITE" id="PS50262">
    <property type="entry name" value="G_PROTEIN_RECEP_F1_2"/>
    <property type="match status" value="1"/>
</dbReference>
<keyword evidence="3 6" id="KW-0812">Transmembrane</keyword>